<protein>
    <submittedName>
        <fullName evidence="8">Amino acid transporter, putative</fullName>
    </submittedName>
</protein>
<dbReference type="SUPFAM" id="SSF161070">
    <property type="entry name" value="SNF-like"/>
    <property type="match status" value="1"/>
</dbReference>
<feature type="transmembrane region" description="Helical" evidence="7">
    <location>
        <begin position="950"/>
        <end position="972"/>
    </location>
</feature>
<dbReference type="PANTHER" id="PTHR11616:SF240">
    <property type="entry name" value="BLOATED TUBULES, ISOFORM B-RELATED"/>
    <property type="match status" value="1"/>
</dbReference>
<feature type="transmembrane region" description="Helical" evidence="7">
    <location>
        <begin position="1134"/>
        <end position="1152"/>
    </location>
</feature>
<feature type="compositionally biased region" description="Polar residues" evidence="6">
    <location>
        <begin position="443"/>
        <end position="453"/>
    </location>
</feature>
<name>A0A1C3KST1_PLAOA</name>
<comment type="subcellular location">
    <subcellularLocation>
        <location evidence="1">Membrane</location>
        <topology evidence="1">Multi-pass membrane protein</topology>
    </subcellularLocation>
</comment>
<reference evidence="8 9" key="1">
    <citation type="submission" date="2016-06" db="EMBL/GenBank/DDBJ databases">
        <authorList>
            <consortium name="Pathogen Informatics"/>
        </authorList>
    </citation>
    <scope>NUCLEOTIDE SEQUENCE [LARGE SCALE GENOMIC DNA]</scope>
    <source>
        <strain evidence="8">PowCR01</strain>
    </source>
</reference>
<feature type="region of interest" description="Disordered" evidence="6">
    <location>
        <begin position="1185"/>
        <end position="1241"/>
    </location>
</feature>
<feature type="transmembrane region" description="Helical" evidence="7">
    <location>
        <begin position="1049"/>
        <end position="1073"/>
    </location>
</feature>
<dbReference type="PANTHER" id="PTHR11616">
    <property type="entry name" value="SODIUM/CHLORIDE DEPENDENT TRANSPORTER"/>
    <property type="match status" value="1"/>
</dbReference>
<organism evidence="8 9">
    <name type="scientific">Plasmodium ovale</name>
    <name type="common">malaria parasite P. ovale</name>
    <dbReference type="NCBI Taxonomy" id="36330"/>
    <lineage>
        <taxon>Eukaryota</taxon>
        <taxon>Sar</taxon>
        <taxon>Alveolata</taxon>
        <taxon>Apicomplexa</taxon>
        <taxon>Aconoidasida</taxon>
        <taxon>Haemosporida</taxon>
        <taxon>Plasmodiidae</taxon>
        <taxon>Plasmodium</taxon>
        <taxon>Plasmodium (Plasmodium)</taxon>
    </lineage>
</organism>
<dbReference type="GO" id="GO:0035725">
    <property type="term" value="P:sodium ion transmembrane transport"/>
    <property type="evidence" value="ECO:0007669"/>
    <property type="project" value="TreeGrafter"/>
</dbReference>
<feature type="transmembrane region" description="Helical" evidence="7">
    <location>
        <begin position="824"/>
        <end position="846"/>
    </location>
</feature>
<feature type="transmembrane region" description="Helical" evidence="7">
    <location>
        <begin position="790"/>
        <end position="812"/>
    </location>
</feature>
<proteinExistence type="predicted"/>
<dbReference type="VEuPathDB" id="PlasmoDB:POWCR01_090033800"/>
<evidence type="ECO:0000256" key="5">
    <source>
        <dbReference type="ARBA" id="ARBA00023136"/>
    </source>
</evidence>
<dbReference type="OrthoDB" id="6581954at2759"/>
<evidence type="ECO:0000256" key="1">
    <source>
        <dbReference type="ARBA" id="ARBA00004141"/>
    </source>
</evidence>
<feature type="transmembrane region" description="Helical" evidence="7">
    <location>
        <begin position="912"/>
        <end position="938"/>
    </location>
</feature>
<keyword evidence="5 7" id="KW-0472">Membrane</keyword>
<gene>
    <name evidence="8" type="primary">PowCR01_090033800</name>
    <name evidence="8" type="ORF">POWCR01_090033800</name>
</gene>
<evidence type="ECO:0000256" key="6">
    <source>
        <dbReference type="SAM" id="MobiDB-lite"/>
    </source>
</evidence>
<feature type="transmembrane region" description="Helical" evidence="7">
    <location>
        <begin position="730"/>
        <end position="748"/>
    </location>
</feature>
<dbReference type="EMBL" id="LT594513">
    <property type="protein sequence ID" value="SBT77202.1"/>
    <property type="molecule type" value="Genomic_DNA"/>
</dbReference>
<sequence>MASGSLLENVEKHEKHENVVSTSGECNYSGGNIRMRLHKLNSPFVKHPMDLKTCLYNMCITFSYSDIYQEYVNRLRLNSYNNCDYDQIRRSYDISKKDFFKYYNFPFYNNCFELESDEGYVDIFSESSENSSNIEEIEKCVMEKYIQGKYNENASSKIKKLILYKSVYNKMNGFPIDNRQRGDATKRGVNIDGVTGEKDTDDTQFANSKSRTSQLLHVVNRRNVFNNGMDNIDIDKVLYAGSSNEMESGHVHREKNWLLKIVRRCLFLLQKWAKDSREYSFMDNFNINSLKYDHVNKKKIKNSCNDDYFHMMHNLLEAQRDPFVEMYYRNFGRILEKRTLNSGKGGIRKRREETMHGRAKGEQQNGQNGQNGKNEQNGQNGQNGKNEQNGQNEKNGQNGQNEKNGQNGQNEKNGQNGQNEKNERQNGKKRAQKRELTDDRTGEQNAVLQQSAGEASGEREKDDKGDTDNANTSKKKSEIGEKNMKRLCSEEVDICFKKALKNEVIDFNQDRIDGRDRWSSLCPFICSCVGASLSAHCYLDLPQIKSVFDFILLFMLIMFCYLFIGLPLLQMEYALGQISQSCVVNSLSFLKKKFRGVGIITLIVLFSVLLKNINNSVNTTIIVASALRRPLPWNSHECEHVPYEGECIRDGRCTWITRRGDSSTMNGINSRMDNSRRKEGCVSVGILEGVTFFSEQVHVMWKFFAFLFITSILCVLLRVEGMSLNKGLRYSFFLFLLVCLSQMFQLFYELGSYGWRGAHGGLDTHAQSSGHVSDSVFFGEKNLLYVNFPLMVKMVTIVLLSVKCATGINYMFSSFTTIGENVFVYAWYVVCGSFLGTSLHITYYYLCIALINRSPYDYERVSLQSLLQRLKILPIDYSSYKDFFSQKKVSINHQLIYVVALSRVKFANITTFSYFLSSVVILVTSSGVFLKGAVLILKESRMFRKYKKEVITHFILMFYFFLGLFNLLPFGYNLNMLISYTVSNYIYLFVLCLQTVYITWIYRSKRAQTEMNEKRIYHSYLFLIYFSTIFFIPLVVILCKKILINYYSLTFFLPLSLSFLLIFFICVNYILIYRIEGDISLKKKIYYLYFRNIDILREKLNDIFYGRRRSYDINKKKYTCGSCFQKLPYSWCCVMKYLIPLLLLLLTVSNFISSIHDLRTRRGHVSTAFMGEDVSHTMEQIARHEGRQIDRYEGRQNDRHAGGQIDRHEGRQNDRHAGGQIDRHIHLRGERSDNTGSQNGWKSLYPIQAEKKTAKWGITTESPVQLGGTFQGKGTVNPFPSKSEHSFGLLAQFILTCVLLLLVLIISIVPFVNPRILNMFTSPPTHTWSINDIHLKKKKPLNFLYTRHICFLEEIFPTETIMPYYVWRHMENYLNKDNFASSLKRDNENNETVCDKSFTQMRRQEYESYILALLNRGTRLCDFAPVT</sequence>
<feature type="compositionally biased region" description="Low complexity" evidence="6">
    <location>
        <begin position="362"/>
        <end position="419"/>
    </location>
</feature>
<dbReference type="GO" id="GO:0005886">
    <property type="term" value="C:plasma membrane"/>
    <property type="evidence" value="ECO:0007669"/>
    <property type="project" value="TreeGrafter"/>
</dbReference>
<keyword evidence="2" id="KW-0813">Transport</keyword>
<feature type="transmembrane region" description="Helical" evidence="7">
    <location>
        <begin position="1022"/>
        <end position="1043"/>
    </location>
</feature>
<feature type="transmembrane region" description="Helical" evidence="7">
    <location>
        <begin position="699"/>
        <end position="718"/>
    </location>
</feature>
<keyword evidence="3 7" id="KW-0812">Transmembrane</keyword>
<feature type="transmembrane region" description="Helical" evidence="7">
    <location>
        <begin position="594"/>
        <end position="610"/>
    </location>
</feature>
<feature type="transmembrane region" description="Helical" evidence="7">
    <location>
        <begin position="984"/>
        <end position="1002"/>
    </location>
</feature>
<evidence type="ECO:0000256" key="4">
    <source>
        <dbReference type="ARBA" id="ARBA00022989"/>
    </source>
</evidence>
<keyword evidence="4 7" id="KW-1133">Transmembrane helix</keyword>
<dbReference type="Proteomes" id="UP000243200">
    <property type="component" value="Chromosome 9"/>
</dbReference>
<dbReference type="InterPro" id="IPR000175">
    <property type="entry name" value="Na/ntran_symport"/>
</dbReference>
<feature type="region of interest" description="Disordered" evidence="6">
    <location>
        <begin position="342"/>
        <end position="478"/>
    </location>
</feature>
<evidence type="ECO:0000313" key="8">
    <source>
        <dbReference type="EMBL" id="SBT77202.1"/>
    </source>
</evidence>
<dbReference type="VEuPathDB" id="PlasmoDB:PocGH01_09038900"/>
<evidence type="ECO:0000256" key="3">
    <source>
        <dbReference type="ARBA" id="ARBA00022692"/>
    </source>
</evidence>
<feature type="compositionally biased region" description="Basic and acidic residues" evidence="6">
    <location>
        <begin position="1185"/>
        <end position="1233"/>
    </location>
</feature>
<feature type="compositionally biased region" description="Basic and acidic residues" evidence="6">
    <location>
        <begin position="456"/>
        <end position="467"/>
    </location>
</feature>
<evidence type="ECO:0000313" key="9">
    <source>
        <dbReference type="Proteomes" id="UP000243200"/>
    </source>
</evidence>
<evidence type="ECO:0000256" key="2">
    <source>
        <dbReference type="ARBA" id="ARBA00022448"/>
    </source>
</evidence>
<feature type="transmembrane region" description="Helical" evidence="7">
    <location>
        <begin position="547"/>
        <end position="569"/>
    </location>
</feature>
<evidence type="ECO:0000256" key="7">
    <source>
        <dbReference type="SAM" id="Phobius"/>
    </source>
</evidence>
<feature type="compositionally biased region" description="Basic and acidic residues" evidence="6">
    <location>
        <begin position="350"/>
        <end position="361"/>
    </location>
</feature>
<accession>A0A1C3KST1</accession>
<dbReference type="PROSITE" id="PS50267">
    <property type="entry name" value="NA_NEUROTRAN_SYMP_3"/>
    <property type="match status" value="1"/>
</dbReference>
<dbReference type="InterPro" id="IPR037272">
    <property type="entry name" value="SNS_sf"/>
</dbReference>
<feature type="compositionally biased region" description="Basic and acidic residues" evidence="6">
    <location>
        <begin position="433"/>
        <end position="442"/>
    </location>
</feature>
<feature type="transmembrane region" description="Helical" evidence="7">
    <location>
        <begin position="1289"/>
        <end position="1312"/>
    </location>
</feature>